<proteinExistence type="predicted"/>
<reference evidence="1" key="1">
    <citation type="submission" date="2021-06" db="EMBL/GenBank/DDBJ databases">
        <authorList>
            <person name="Rolland C."/>
        </authorList>
    </citation>
    <scope>NUCLEOTIDE SEQUENCE</scope>
    <source>
        <strain evidence="1">347.936635</strain>
    </source>
</reference>
<dbReference type="EMBL" id="MZ420154">
    <property type="protein sequence ID" value="QYA18294.1"/>
    <property type="molecule type" value="Genomic_DNA"/>
</dbReference>
<evidence type="ECO:0000313" key="1">
    <source>
        <dbReference type="EMBL" id="QYA18294.1"/>
    </source>
</evidence>
<sequence>MSQPYKPEILACVQLAQYGNLLSDEGQCWTCSKLPDKDHVLGWELIIKKFKRDGLYRVLDKRIFYLDRAPRSDYGKFWFSFRHSMKNTIWVE</sequence>
<name>A0A8F8PQP0_9VIRU</name>
<accession>A0A8F8PQP0</accession>
<protein>
    <submittedName>
        <fullName evidence="1">Uncharacterized protein</fullName>
    </submittedName>
</protein>
<organism evidence="1">
    <name type="scientific">Clandestinovirus</name>
    <dbReference type="NCBI Taxonomy" id="2831644"/>
    <lineage>
        <taxon>Viruses</taxon>
    </lineage>
</organism>
<gene>
    <name evidence="1" type="ORF">KOM_12_24</name>
</gene>